<dbReference type="InterPro" id="IPR036691">
    <property type="entry name" value="Endo/exonu/phosph_ase_sf"/>
</dbReference>
<keyword evidence="3" id="KW-1185">Reference proteome</keyword>
<protein>
    <recommendedName>
        <fullName evidence="1">Endonuclease/exonuclease/phosphatase domain-containing protein</fullName>
    </recommendedName>
</protein>
<organism evidence="2 3">
    <name type="scientific">Trichomalopsis sarcophagae</name>
    <dbReference type="NCBI Taxonomy" id="543379"/>
    <lineage>
        <taxon>Eukaryota</taxon>
        <taxon>Metazoa</taxon>
        <taxon>Ecdysozoa</taxon>
        <taxon>Arthropoda</taxon>
        <taxon>Hexapoda</taxon>
        <taxon>Insecta</taxon>
        <taxon>Pterygota</taxon>
        <taxon>Neoptera</taxon>
        <taxon>Endopterygota</taxon>
        <taxon>Hymenoptera</taxon>
        <taxon>Apocrita</taxon>
        <taxon>Proctotrupomorpha</taxon>
        <taxon>Chalcidoidea</taxon>
        <taxon>Pteromalidae</taxon>
        <taxon>Pteromalinae</taxon>
        <taxon>Trichomalopsis</taxon>
    </lineage>
</organism>
<dbReference type="SUPFAM" id="SSF56219">
    <property type="entry name" value="DNase I-like"/>
    <property type="match status" value="1"/>
</dbReference>
<name>A0A232EIL9_9HYME</name>
<dbReference type="STRING" id="543379.A0A232EIL9"/>
<gene>
    <name evidence="2" type="ORF">TSAR_014975</name>
</gene>
<dbReference type="Gene3D" id="3.60.10.10">
    <property type="entry name" value="Endonuclease/exonuclease/phosphatase"/>
    <property type="match status" value="1"/>
</dbReference>
<sequence>MDTLIQKNLKILFWNSKSIVNKKEELRKILTALDIFICVQSWLSKNDNFIFAGFKTFRQDRQDKIRGGIVILIRNHLAYNETQNISSSLPSIVIAGITITNVKPALDLLVCYRAPGVTISETQWDQVLNFNSHHINWNCNKTDSNGENFYNSLLKTNLILHNNNTHTYEQTQNDYSSNIDLIFSSNNLTHRVNANVLLDPWGSDHFPIDIEVDLEKYVYRKRSFKLKSVGTKWDLQVLVSRP</sequence>
<dbReference type="AlphaFoldDB" id="A0A232EIL9"/>
<reference evidence="2 3" key="1">
    <citation type="journal article" date="2017" name="Curr. Biol.">
        <title>The Evolution of Venom by Co-option of Single-Copy Genes.</title>
        <authorList>
            <person name="Martinson E.O."/>
            <person name="Mrinalini"/>
            <person name="Kelkar Y.D."/>
            <person name="Chang C.H."/>
            <person name="Werren J.H."/>
        </authorList>
    </citation>
    <scope>NUCLEOTIDE SEQUENCE [LARGE SCALE GENOMIC DNA]</scope>
    <source>
        <strain evidence="2 3">Alberta</strain>
        <tissue evidence="2">Whole body</tissue>
    </source>
</reference>
<feature type="domain" description="Endonuclease/exonuclease/phosphatase" evidence="1">
    <location>
        <begin position="130"/>
        <end position="208"/>
    </location>
</feature>
<accession>A0A232EIL9</accession>
<dbReference type="Proteomes" id="UP000215335">
    <property type="component" value="Unassembled WGS sequence"/>
</dbReference>
<proteinExistence type="predicted"/>
<dbReference type="Pfam" id="PF14529">
    <property type="entry name" value="Exo_endo_phos_2"/>
    <property type="match status" value="1"/>
</dbReference>
<evidence type="ECO:0000259" key="1">
    <source>
        <dbReference type="Pfam" id="PF14529"/>
    </source>
</evidence>
<dbReference type="GO" id="GO:0003824">
    <property type="term" value="F:catalytic activity"/>
    <property type="evidence" value="ECO:0007669"/>
    <property type="project" value="InterPro"/>
</dbReference>
<comment type="caution">
    <text evidence="2">The sequence shown here is derived from an EMBL/GenBank/DDBJ whole genome shotgun (WGS) entry which is preliminary data.</text>
</comment>
<dbReference type="EMBL" id="NNAY01004219">
    <property type="protein sequence ID" value="OXU18184.1"/>
    <property type="molecule type" value="Genomic_DNA"/>
</dbReference>
<evidence type="ECO:0000313" key="2">
    <source>
        <dbReference type="EMBL" id="OXU18184.1"/>
    </source>
</evidence>
<evidence type="ECO:0000313" key="3">
    <source>
        <dbReference type="Proteomes" id="UP000215335"/>
    </source>
</evidence>
<dbReference type="InterPro" id="IPR005135">
    <property type="entry name" value="Endo/exonuclease/phosphatase"/>
</dbReference>
<dbReference type="OrthoDB" id="7555138at2759"/>